<proteinExistence type="inferred from homology"/>
<feature type="domain" description="NmrA-like" evidence="4">
    <location>
        <begin position="6"/>
        <end position="123"/>
    </location>
</feature>
<protein>
    <submittedName>
        <fullName evidence="5">NmrA-like family-domain-containing protein</fullName>
    </submittedName>
</protein>
<dbReference type="PANTHER" id="PTHR42748:SF7">
    <property type="entry name" value="NMRA LIKE REDOX SENSOR 1-RELATED"/>
    <property type="match status" value="1"/>
</dbReference>
<name>A0A550C400_9AGAR</name>
<reference evidence="5 6" key="1">
    <citation type="journal article" date="2019" name="New Phytol.">
        <title>Comparative genomics reveals unique wood-decay strategies and fruiting body development in the Schizophyllaceae.</title>
        <authorList>
            <person name="Almasi E."/>
            <person name="Sahu N."/>
            <person name="Krizsan K."/>
            <person name="Balint B."/>
            <person name="Kovacs G.M."/>
            <person name="Kiss B."/>
            <person name="Cseklye J."/>
            <person name="Drula E."/>
            <person name="Henrissat B."/>
            <person name="Nagy I."/>
            <person name="Chovatia M."/>
            <person name="Adam C."/>
            <person name="LaButti K."/>
            <person name="Lipzen A."/>
            <person name="Riley R."/>
            <person name="Grigoriev I.V."/>
            <person name="Nagy L.G."/>
        </authorList>
    </citation>
    <scope>NUCLEOTIDE SEQUENCE [LARGE SCALE GENOMIC DNA]</scope>
    <source>
        <strain evidence="5 6">NL-1724</strain>
    </source>
</reference>
<sequence>MTTRIATVFGATGLQGNSIVRALLKDGTFTPRVVTRDVNSGSAQVLAKLGCEIVAADLGDKEAVKKAVSGAECVFAVTFPFGSESSDLVQGINIVDASKEADVHFVTFSTVPNISESSNGKYTKRRRRSKSTWRRPVSPPHASQRAVSSRI</sequence>
<accession>A0A550C400</accession>
<dbReference type="Pfam" id="PF05368">
    <property type="entry name" value="NmrA"/>
    <property type="match status" value="1"/>
</dbReference>
<gene>
    <name evidence="5" type="ORF">BD626DRAFT_154932</name>
</gene>
<dbReference type="SUPFAM" id="SSF51735">
    <property type="entry name" value="NAD(P)-binding Rossmann-fold domains"/>
    <property type="match status" value="1"/>
</dbReference>
<comment type="similarity">
    <text evidence="1">Belongs to the NmrA-type oxidoreductase family.</text>
</comment>
<dbReference type="InterPro" id="IPR051164">
    <property type="entry name" value="NmrA-like_oxidored"/>
</dbReference>
<organism evidence="5 6">
    <name type="scientific">Schizophyllum amplum</name>
    <dbReference type="NCBI Taxonomy" id="97359"/>
    <lineage>
        <taxon>Eukaryota</taxon>
        <taxon>Fungi</taxon>
        <taxon>Dikarya</taxon>
        <taxon>Basidiomycota</taxon>
        <taxon>Agaricomycotina</taxon>
        <taxon>Agaricomycetes</taxon>
        <taxon>Agaricomycetidae</taxon>
        <taxon>Agaricales</taxon>
        <taxon>Schizophyllaceae</taxon>
        <taxon>Schizophyllum</taxon>
    </lineage>
</organism>
<evidence type="ECO:0000256" key="2">
    <source>
        <dbReference type="ARBA" id="ARBA00022857"/>
    </source>
</evidence>
<comment type="caution">
    <text evidence="5">The sequence shown here is derived from an EMBL/GenBank/DDBJ whole genome shotgun (WGS) entry which is preliminary data.</text>
</comment>
<dbReference type="AlphaFoldDB" id="A0A550C400"/>
<dbReference type="InterPro" id="IPR036291">
    <property type="entry name" value="NAD(P)-bd_dom_sf"/>
</dbReference>
<dbReference type="InterPro" id="IPR008030">
    <property type="entry name" value="NmrA-like"/>
</dbReference>
<dbReference type="OrthoDB" id="2868448at2759"/>
<dbReference type="Proteomes" id="UP000320762">
    <property type="component" value="Unassembled WGS sequence"/>
</dbReference>
<feature type="region of interest" description="Disordered" evidence="3">
    <location>
        <begin position="116"/>
        <end position="151"/>
    </location>
</feature>
<evidence type="ECO:0000313" key="5">
    <source>
        <dbReference type="EMBL" id="TRM59446.1"/>
    </source>
</evidence>
<evidence type="ECO:0000256" key="3">
    <source>
        <dbReference type="SAM" id="MobiDB-lite"/>
    </source>
</evidence>
<evidence type="ECO:0000256" key="1">
    <source>
        <dbReference type="ARBA" id="ARBA00006328"/>
    </source>
</evidence>
<dbReference type="Gene3D" id="3.40.50.720">
    <property type="entry name" value="NAD(P)-binding Rossmann-like Domain"/>
    <property type="match status" value="1"/>
</dbReference>
<dbReference type="EMBL" id="VDMD01000028">
    <property type="protein sequence ID" value="TRM59446.1"/>
    <property type="molecule type" value="Genomic_DNA"/>
</dbReference>
<dbReference type="PANTHER" id="PTHR42748">
    <property type="entry name" value="NITROGEN METABOLITE REPRESSION PROTEIN NMRA FAMILY MEMBER"/>
    <property type="match status" value="1"/>
</dbReference>
<evidence type="ECO:0000259" key="4">
    <source>
        <dbReference type="Pfam" id="PF05368"/>
    </source>
</evidence>
<feature type="compositionally biased region" description="Basic residues" evidence="3">
    <location>
        <begin position="122"/>
        <end position="133"/>
    </location>
</feature>
<evidence type="ECO:0000313" key="6">
    <source>
        <dbReference type="Proteomes" id="UP000320762"/>
    </source>
</evidence>
<keyword evidence="2" id="KW-0521">NADP</keyword>
<keyword evidence="6" id="KW-1185">Reference proteome</keyword>